<dbReference type="Gene3D" id="3.40.1400.10">
    <property type="entry name" value="Sugar-phosphate isomerase, RpiB/LacA/LacB"/>
    <property type="match status" value="1"/>
</dbReference>
<evidence type="ECO:0000256" key="4">
    <source>
        <dbReference type="PIRSR" id="PIRSR005384-2"/>
    </source>
</evidence>
<dbReference type="PANTHER" id="PTHR30345:SF0">
    <property type="entry name" value="DNA DAMAGE-REPAIR_TOLERATION PROTEIN DRT102"/>
    <property type="match status" value="1"/>
</dbReference>
<dbReference type="NCBIfam" id="TIGR00689">
    <property type="entry name" value="rpiB_lacA_lacB"/>
    <property type="match status" value="1"/>
</dbReference>
<dbReference type="AlphaFoldDB" id="A0A523S0X6"/>
<feature type="binding site" evidence="4">
    <location>
        <position position="132"/>
    </location>
    <ligand>
        <name>D-ribulose 5-phosphate</name>
        <dbReference type="ChEBI" id="CHEBI:58121"/>
    </ligand>
</feature>
<feature type="binding site" evidence="4">
    <location>
        <begin position="66"/>
        <end position="70"/>
    </location>
    <ligand>
        <name>D-ribulose 5-phosphate</name>
        <dbReference type="ChEBI" id="CHEBI:58121"/>
    </ligand>
</feature>
<comment type="similarity">
    <text evidence="1">Belongs to the LacAB/RpiB family.</text>
</comment>
<dbReference type="GO" id="GO:0009052">
    <property type="term" value="P:pentose-phosphate shunt, non-oxidative branch"/>
    <property type="evidence" value="ECO:0007669"/>
    <property type="project" value="TreeGrafter"/>
</dbReference>
<feature type="active site" description="Proton donor" evidence="3">
    <location>
        <position position="98"/>
    </location>
</feature>
<evidence type="ECO:0000256" key="2">
    <source>
        <dbReference type="ARBA" id="ARBA00023235"/>
    </source>
</evidence>
<dbReference type="NCBIfam" id="TIGR01120">
    <property type="entry name" value="rpiB"/>
    <property type="match status" value="1"/>
</dbReference>
<feature type="binding site" evidence="4">
    <location>
        <position position="136"/>
    </location>
    <ligand>
        <name>D-ribulose 5-phosphate</name>
        <dbReference type="ChEBI" id="CHEBI:58121"/>
    </ligand>
</feature>
<gene>
    <name evidence="5" type="primary">rpiB</name>
    <name evidence="5" type="ORF">E3J84_02745</name>
</gene>
<dbReference type="GO" id="GO:0004751">
    <property type="term" value="F:ribose-5-phosphate isomerase activity"/>
    <property type="evidence" value="ECO:0007669"/>
    <property type="project" value="UniProtKB-EC"/>
</dbReference>
<dbReference type="Proteomes" id="UP000316360">
    <property type="component" value="Unassembled WGS sequence"/>
</dbReference>
<feature type="binding site" evidence="4">
    <location>
        <begin position="8"/>
        <end position="9"/>
    </location>
    <ligand>
        <name>D-ribulose 5-phosphate</name>
        <dbReference type="ChEBI" id="CHEBI:58121"/>
    </ligand>
</feature>
<proteinExistence type="inferred from homology"/>
<evidence type="ECO:0000313" key="6">
    <source>
        <dbReference type="Proteomes" id="UP000316360"/>
    </source>
</evidence>
<comment type="caution">
    <text evidence="5">The sequence shown here is derived from an EMBL/GenBank/DDBJ whole genome shotgun (WGS) entry which is preliminary data.</text>
</comment>
<accession>A0A523S0X6</accession>
<feature type="active site" description="Proton acceptor" evidence="3">
    <location>
        <position position="65"/>
    </location>
</feature>
<reference evidence="5 6" key="1">
    <citation type="submission" date="2019-03" db="EMBL/GenBank/DDBJ databases">
        <title>Metabolic potential of uncultured bacteria and archaea associated with petroleum seepage in deep-sea sediments.</title>
        <authorList>
            <person name="Dong X."/>
            <person name="Hubert C."/>
        </authorList>
    </citation>
    <scope>NUCLEOTIDE SEQUENCE [LARGE SCALE GENOMIC DNA]</scope>
    <source>
        <strain evidence="5">E44_bin7</strain>
    </source>
</reference>
<dbReference type="InterPro" id="IPR004785">
    <property type="entry name" value="RpiB"/>
</dbReference>
<dbReference type="Pfam" id="PF02502">
    <property type="entry name" value="LacAB_rpiB"/>
    <property type="match status" value="1"/>
</dbReference>
<name>A0A523S0X6_UNCAE</name>
<sequence>MKIALGADHGGYELKEEIKNFLEQKKVEFYDFGTYDTSLTDYADWGIKVAEKVAQGKFKRGILICGTGLGMCLTANKVPGIRATPCYGVFSARLSRKHNDSNILVLGGRITAKGLARQIVEEWLTTEFDGERHKRRLDKITKIEIKYSRR</sequence>
<organism evidence="5 6">
    <name type="scientific">Aerophobetes bacterium</name>
    <dbReference type="NCBI Taxonomy" id="2030807"/>
    <lineage>
        <taxon>Bacteria</taxon>
        <taxon>Candidatus Aerophobota</taxon>
    </lineage>
</organism>
<feature type="binding site" evidence="4">
    <location>
        <position position="99"/>
    </location>
    <ligand>
        <name>D-ribulose 5-phosphate</name>
        <dbReference type="ChEBI" id="CHEBI:58121"/>
    </ligand>
</feature>
<evidence type="ECO:0000256" key="1">
    <source>
        <dbReference type="ARBA" id="ARBA00008754"/>
    </source>
</evidence>
<dbReference type="InterPro" id="IPR003500">
    <property type="entry name" value="RpiB_LacA_LacB"/>
</dbReference>
<dbReference type="EMBL" id="SOKJ01000150">
    <property type="protein sequence ID" value="TET11499.1"/>
    <property type="molecule type" value="Genomic_DNA"/>
</dbReference>
<feature type="binding site" evidence="4">
    <location>
        <position position="109"/>
    </location>
    <ligand>
        <name>D-ribulose 5-phosphate</name>
        <dbReference type="ChEBI" id="CHEBI:58121"/>
    </ligand>
</feature>
<evidence type="ECO:0000256" key="3">
    <source>
        <dbReference type="PIRSR" id="PIRSR005384-1"/>
    </source>
</evidence>
<dbReference type="PANTHER" id="PTHR30345">
    <property type="entry name" value="RIBOSE-5-PHOSPHATE ISOMERASE B"/>
    <property type="match status" value="1"/>
</dbReference>
<dbReference type="SUPFAM" id="SSF89623">
    <property type="entry name" value="Ribose/Galactose isomerase RpiB/AlsB"/>
    <property type="match status" value="1"/>
</dbReference>
<protein>
    <submittedName>
        <fullName evidence="5">Ribose 5-phosphate isomerase B</fullName>
        <ecNumber evidence="5">5.3.1.6</ecNumber>
    </submittedName>
</protein>
<evidence type="ECO:0000313" key="5">
    <source>
        <dbReference type="EMBL" id="TET11499.1"/>
    </source>
</evidence>
<keyword evidence="2 5" id="KW-0413">Isomerase</keyword>
<dbReference type="InterPro" id="IPR036569">
    <property type="entry name" value="RpiB_LacA_LacB_sf"/>
</dbReference>
<dbReference type="EC" id="5.3.1.6" evidence="5"/>
<dbReference type="GO" id="GO:0019316">
    <property type="term" value="P:D-allose catabolic process"/>
    <property type="evidence" value="ECO:0007669"/>
    <property type="project" value="TreeGrafter"/>
</dbReference>
<dbReference type="NCBIfam" id="NF004051">
    <property type="entry name" value="PRK05571.1"/>
    <property type="match status" value="1"/>
</dbReference>
<dbReference type="PIRSF" id="PIRSF005384">
    <property type="entry name" value="RpiB_LacA_B"/>
    <property type="match status" value="1"/>
</dbReference>